<dbReference type="OrthoDB" id="5273684at2759"/>
<keyword evidence="5" id="KW-1185">Reference proteome</keyword>
<dbReference type="STRING" id="1168221.R7Z6L2"/>
<gene>
    <name evidence="4" type="ORF">W97_08894</name>
</gene>
<name>R7Z6L2_CONA1</name>
<evidence type="ECO:0000256" key="1">
    <source>
        <dbReference type="ARBA" id="ARBA00011891"/>
    </source>
</evidence>
<dbReference type="InterPro" id="IPR029130">
    <property type="entry name" value="Acid_ceramidase_N"/>
</dbReference>
<accession>R7Z6L2</accession>
<dbReference type="GO" id="GO:0017040">
    <property type="term" value="F:N-acylsphingosine amidohydrolase activity"/>
    <property type="evidence" value="ECO:0007669"/>
    <property type="project" value="UniProtKB-EC"/>
</dbReference>
<sequence length="447" mass="49522">MPVTTRSQNARIAAFPATLREQVNGGDRPQRPLVNQDLNARNPASNAAGTSADDSDIPPTYTIDLSRPPAERYIELAEDFKPQLLGLTGLFSEVIKDLGLGNHSKTTTTLARLFLRRLHSKEQTEELRGICKVTGIDMYLLVAFNTLLDLFMGCTSGGVRVRDGNGSKMLHFRTLDWGMDALRKVVVQLEFVDRPHGEVVARSVTYVGFVGVLTAVRKSLSISLNFRPNHNDSTSKLSNVKFYSHHVLVLLGLRPSISSVLRGYILAPFRNHNGPDLASIVQSLPSTSSTASYVIASDGITTAIFEKDRITARTTCSSSFIVATNHDVSLEAPLVSSERQKSTEVRPSYQQNVTGIEDLVAESIDRKGCVTVKWQRAVARYRKRHPGASEDEVCVSQSEVVSWLEEYPITNECTHFATVMDPKLGEVVWVRRYGDPVDTDEEEAWQD</sequence>
<evidence type="ECO:0000313" key="5">
    <source>
        <dbReference type="Proteomes" id="UP000016924"/>
    </source>
</evidence>
<feature type="compositionally biased region" description="Polar residues" evidence="2">
    <location>
        <begin position="36"/>
        <end position="49"/>
    </location>
</feature>
<dbReference type="PANTHER" id="PTHR28583">
    <property type="entry name" value="ACID AMIDASE"/>
    <property type="match status" value="1"/>
</dbReference>
<dbReference type="eggNOG" id="ENOG502REHN">
    <property type="taxonomic scope" value="Eukaryota"/>
</dbReference>
<evidence type="ECO:0000313" key="4">
    <source>
        <dbReference type="EMBL" id="EON69634.1"/>
    </source>
</evidence>
<dbReference type="HOGENOM" id="CLU_051035_0_0_1"/>
<feature type="region of interest" description="Disordered" evidence="2">
    <location>
        <begin position="22"/>
        <end position="59"/>
    </location>
</feature>
<dbReference type="PANTHER" id="PTHR28583:SF1">
    <property type="entry name" value="ACID CERAMIDASE"/>
    <property type="match status" value="1"/>
</dbReference>
<proteinExistence type="predicted"/>
<dbReference type="AlphaFoldDB" id="R7Z6L2"/>
<dbReference type="EC" id="3.5.1.23" evidence="1"/>
<dbReference type="Pfam" id="PF15508">
    <property type="entry name" value="NAAA-beta"/>
    <property type="match status" value="1"/>
</dbReference>
<reference evidence="5" key="1">
    <citation type="submission" date="2012-06" db="EMBL/GenBank/DDBJ databases">
        <title>The genome sequence of Coniosporium apollinis CBS 100218.</title>
        <authorList>
            <consortium name="The Broad Institute Genome Sequencing Platform"/>
            <person name="Cuomo C."/>
            <person name="Gorbushina A."/>
            <person name="Noack S."/>
            <person name="Walker B."/>
            <person name="Young S.K."/>
            <person name="Zeng Q."/>
            <person name="Gargeya S."/>
            <person name="Fitzgerald M."/>
            <person name="Haas B."/>
            <person name="Abouelleil A."/>
            <person name="Alvarado L."/>
            <person name="Arachchi H.M."/>
            <person name="Berlin A.M."/>
            <person name="Chapman S.B."/>
            <person name="Goldberg J."/>
            <person name="Griggs A."/>
            <person name="Gujja S."/>
            <person name="Hansen M."/>
            <person name="Howarth C."/>
            <person name="Imamovic A."/>
            <person name="Larimer J."/>
            <person name="McCowan C."/>
            <person name="Montmayeur A."/>
            <person name="Murphy C."/>
            <person name="Neiman D."/>
            <person name="Pearson M."/>
            <person name="Priest M."/>
            <person name="Roberts A."/>
            <person name="Saif S."/>
            <person name="Shea T."/>
            <person name="Sisk P."/>
            <person name="Sykes S."/>
            <person name="Wortman J."/>
            <person name="Nusbaum C."/>
            <person name="Birren B."/>
        </authorList>
    </citation>
    <scope>NUCLEOTIDE SEQUENCE [LARGE SCALE GENOMIC DNA]</scope>
    <source>
        <strain evidence="5">CBS 100218</strain>
    </source>
</reference>
<dbReference type="OMA" id="MMHFRTL"/>
<dbReference type="Proteomes" id="UP000016924">
    <property type="component" value="Unassembled WGS sequence"/>
</dbReference>
<dbReference type="GeneID" id="19906205"/>
<feature type="domain" description="Acid ceramidase N-terminal" evidence="3">
    <location>
        <begin position="58"/>
        <end position="117"/>
    </location>
</feature>
<organism evidence="4 5">
    <name type="scientific">Coniosporium apollinis (strain CBS 100218)</name>
    <name type="common">Rock-inhabiting black yeast</name>
    <dbReference type="NCBI Taxonomy" id="1168221"/>
    <lineage>
        <taxon>Eukaryota</taxon>
        <taxon>Fungi</taxon>
        <taxon>Dikarya</taxon>
        <taxon>Ascomycota</taxon>
        <taxon>Pezizomycotina</taxon>
        <taxon>Dothideomycetes</taxon>
        <taxon>Dothideomycetes incertae sedis</taxon>
        <taxon>Coniosporium</taxon>
    </lineage>
</organism>
<dbReference type="EMBL" id="JH767620">
    <property type="protein sequence ID" value="EON69634.1"/>
    <property type="molecule type" value="Genomic_DNA"/>
</dbReference>
<dbReference type="Gene3D" id="3.60.60.10">
    <property type="entry name" value="Penicillin V Acylase, Chain A"/>
    <property type="match status" value="1"/>
</dbReference>
<protein>
    <recommendedName>
        <fullName evidence="1">ceramidase</fullName>
        <ecNumber evidence="1">3.5.1.23</ecNumber>
    </recommendedName>
</protein>
<dbReference type="RefSeq" id="XP_007784951.1">
    <property type="nucleotide sequence ID" value="XM_007786761.1"/>
</dbReference>
<evidence type="ECO:0000259" key="3">
    <source>
        <dbReference type="Pfam" id="PF15508"/>
    </source>
</evidence>
<evidence type="ECO:0000256" key="2">
    <source>
        <dbReference type="SAM" id="MobiDB-lite"/>
    </source>
</evidence>